<dbReference type="InterPro" id="IPR001563">
    <property type="entry name" value="Peptidase_S10"/>
</dbReference>
<keyword evidence="2" id="KW-1185">Reference proteome</keyword>
<reference evidence="1 2" key="1">
    <citation type="submission" date="2016-12" db="EMBL/GenBank/DDBJ databases">
        <title>The genome of dimorphic prosthecate Glycocaulis alkaliphilus 6b-8t, isolated from crude oil dictates its adaptability in petroleum environments.</title>
        <authorList>
            <person name="Wu X.-L."/>
            <person name="Geng S."/>
        </authorList>
    </citation>
    <scope>NUCLEOTIDE SEQUENCE [LARGE SCALE GENOMIC DNA]</scope>
    <source>
        <strain evidence="1 2">6B-8</strain>
    </source>
</reference>
<sequence>MAHLRVTLLALVVLAAGLAHAGDIELVSTNRTVHEGVFSGVSVRYTALLEERRYSVAGVLAGQFVTVSYVREDVADPATRPVIFLFNGGPGASTTPLHFSAFGPKRRTGTDDDAVMYDNQHSILDAADLVFIDPVGTGYSRLADGAERGLVWSRTGDAVSVAAFIRDWLARHDREASPRYLLGQSYGTARAAEIHRVDPELEFDGVMLFALVAGPRPGPLGPMTALPTMAATAWYHGRASQHHDSLEAVFEEAVEFARTDYVQALIRGASLPAGERRAMAERVAAFTGLSADLIEENNLRLDNHTFMLNLLADEGLRTGQLDSRATRSLDAPPQRPPHDDPGLGYAPSDPDLPDDLPGLLERGGHDSIVETYFRDVLGYRGDEFYAGLNLDVNSAWDHEGGGNAIALLAEAMERNARLRVFWVAGYYDLTTSVYAGRYTLDQGDIPADRLTAAYFPSGHSVYVETANLERLSHAVRNFLGRRQ</sequence>
<keyword evidence="1" id="KW-0378">Hydrolase</keyword>
<dbReference type="OrthoDB" id="9770107at2"/>
<dbReference type="InterPro" id="IPR029058">
    <property type="entry name" value="AB_hydrolase_fold"/>
</dbReference>
<name>A0A3T0EC17_9PROT</name>
<dbReference type="Proteomes" id="UP000286954">
    <property type="component" value="Chromosome"/>
</dbReference>
<organism evidence="1 2">
    <name type="scientific">Glycocaulis alkaliphilus</name>
    <dbReference type="NCBI Taxonomy" id="1434191"/>
    <lineage>
        <taxon>Bacteria</taxon>
        <taxon>Pseudomonadati</taxon>
        <taxon>Pseudomonadota</taxon>
        <taxon>Alphaproteobacteria</taxon>
        <taxon>Maricaulales</taxon>
        <taxon>Maricaulaceae</taxon>
        <taxon>Glycocaulis</taxon>
    </lineage>
</organism>
<dbReference type="KEGG" id="gak:X907_2177"/>
<evidence type="ECO:0000313" key="1">
    <source>
        <dbReference type="EMBL" id="AZU04698.1"/>
    </source>
</evidence>
<gene>
    <name evidence="1" type="ORF">X907_2177</name>
</gene>
<keyword evidence="1" id="KW-0645">Protease</keyword>
<accession>A0A3T0EC17</accession>
<proteinExistence type="predicted"/>
<dbReference type="Pfam" id="PF00450">
    <property type="entry name" value="Peptidase_S10"/>
    <property type="match status" value="1"/>
</dbReference>
<protein>
    <submittedName>
        <fullName evidence="1">Peptidase S10 serine carboxypeptidase</fullName>
    </submittedName>
</protein>
<evidence type="ECO:0000313" key="2">
    <source>
        <dbReference type="Proteomes" id="UP000286954"/>
    </source>
</evidence>
<dbReference type="Gene3D" id="3.40.50.1820">
    <property type="entry name" value="alpha/beta hydrolase"/>
    <property type="match status" value="1"/>
</dbReference>
<dbReference type="AlphaFoldDB" id="A0A3T0EC17"/>
<dbReference type="RefSeq" id="WP_127567851.1">
    <property type="nucleotide sequence ID" value="NZ_BMFB01000001.1"/>
</dbReference>
<dbReference type="GO" id="GO:0006508">
    <property type="term" value="P:proteolysis"/>
    <property type="evidence" value="ECO:0007669"/>
    <property type="project" value="InterPro"/>
</dbReference>
<dbReference type="GO" id="GO:0004185">
    <property type="term" value="F:serine-type carboxypeptidase activity"/>
    <property type="evidence" value="ECO:0007669"/>
    <property type="project" value="InterPro"/>
</dbReference>
<dbReference type="SUPFAM" id="SSF53474">
    <property type="entry name" value="alpha/beta-Hydrolases"/>
    <property type="match status" value="1"/>
</dbReference>
<keyword evidence="1" id="KW-0121">Carboxypeptidase</keyword>
<dbReference type="EMBL" id="CP018911">
    <property type="protein sequence ID" value="AZU04698.1"/>
    <property type="molecule type" value="Genomic_DNA"/>
</dbReference>